<dbReference type="Pfam" id="PF15350">
    <property type="entry name" value="ETAA1"/>
    <property type="match status" value="1"/>
</dbReference>
<reference evidence="2" key="3">
    <citation type="submission" date="2025-09" db="UniProtKB">
        <authorList>
            <consortium name="Ensembl"/>
        </authorList>
    </citation>
    <scope>IDENTIFICATION</scope>
</reference>
<evidence type="ECO:0000313" key="3">
    <source>
        <dbReference type="Proteomes" id="UP000018468"/>
    </source>
</evidence>
<evidence type="ECO:0000313" key="2">
    <source>
        <dbReference type="Ensembl" id="ENSLOCP00000019736.1"/>
    </source>
</evidence>
<sequence length="731" mass="80597">MRPRWRLQRKEKSKQVSQQRRQDVRTPRRCTRVNRNPVRCVESPSNDSEFHEDIIWDPSSPTPIVNGKGCNKSKMSGKAVEISDIVNRIAPKDDRPKASEAVLLDMWFGDGIPCTPEVVHSRSKKKSSRWLLKCSHRQNGVEELMKLAKQFDINMIQQDTEQRTEILNYKLEQDLSTENENSLGNTIPLFFSKPSSSDISAVQKGITGIVEEIRMEHGTQKFVDSKLEDEMNALFDGPTQHLSGRLSQSSVSHSQQLKVPTVTTRSVCEKAAGLGFVAPLDVGSVKTISSPESHVKITEESAMLVASNNDFNDDWANDDLLDDSFLLEVTQNPDLITSAEEGRRSSNHAGPSSEKNGVQNASSASATGLNSTDYKNKINESSLSEIGRRISVRPDKNIQKYQQSHSQKTPSALIPYIQHTTKPSSATKPVSSGPLKSILQCDRQVETNVKEKQALSFGFGSESKISEGDFDSLWEDGDDDLLYLACDDVEKLSTNRCAELGTSSAVASLLKTALPQSAIVQSKLESRPGLGIDKGIHAGTKSSTQSGIMEYTKNKPTTAFKRSSSFPSSTGAPVSTLCSVSSSTTAAANVSQSLNNRKNCRNVNYSLTAFKPQDFSDMSERQNVFEQTRSTSVESKTGEGNQVKGAKYGSASCLQNLNNKSVTSSVRFPETSKQASFRRHQSDPAALNSKVFVNNQRTVKCSAEEIERKKQEAIARRRQRLQANQKNEAPT</sequence>
<evidence type="ECO:0000256" key="1">
    <source>
        <dbReference type="SAM" id="MobiDB-lite"/>
    </source>
</evidence>
<dbReference type="EMBL" id="AHAT01001629">
    <property type="status" value="NOT_ANNOTATED_CDS"/>
    <property type="molecule type" value="Genomic_DNA"/>
</dbReference>
<dbReference type="AlphaFoldDB" id="W5NGH7"/>
<dbReference type="Proteomes" id="UP000018468">
    <property type="component" value="Linkage group LG16"/>
</dbReference>
<dbReference type="Bgee" id="ENSLOCG00000016025">
    <property type="expression patterns" value="Expressed in ovary and 13 other cell types or tissues"/>
</dbReference>
<reference evidence="2" key="2">
    <citation type="submission" date="2025-08" db="UniProtKB">
        <authorList>
            <consortium name="Ensembl"/>
        </authorList>
    </citation>
    <scope>IDENTIFICATION</scope>
</reference>
<feature type="region of interest" description="Disordered" evidence="1">
    <location>
        <begin position="336"/>
        <end position="374"/>
    </location>
</feature>
<keyword evidence="3" id="KW-1185">Reference proteome</keyword>
<feature type="region of interest" description="Disordered" evidence="1">
    <location>
        <begin position="1"/>
        <end position="33"/>
    </location>
</feature>
<feature type="compositionally biased region" description="Basic and acidic residues" evidence="1">
    <location>
        <begin position="8"/>
        <end position="26"/>
    </location>
</feature>
<reference evidence="3" key="1">
    <citation type="submission" date="2011-12" db="EMBL/GenBank/DDBJ databases">
        <title>The Draft Genome of Lepisosteus oculatus.</title>
        <authorList>
            <consortium name="The Broad Institute Genome Assembly &amp; Analysis Group"/>
            <consortium name="Computational R&amp;D Group"/>
            <consortium name="and Sequencing Platform"/>
            <person name="Di Palma F."/>
            <person name="Alfoldi J."/>
            <person name="Johnson J."/>
            <person name="Berlin A."/>
            <person name="Gnerre S."/>
            <person name="Jaffe D."/>
            <person name="MacCallum I."/>
            <person name="Young S."/>
            <person name="Walker B.J."/>
            <person name="Lander E.S."/>
            <person name="Lindblad-Toh K."/>
        </authorList>
    </citation>
    <scope>NUCLEOTIDE SEQUENCE [LARGE SCALE GENOMIC DNA]</scope>
</reference>
<dbReference type="PANTHER" id="PTHR16434:SF2">
    <property type="entry name" value="EWING'S TUMOR-ASSOCIATED ANTIGEN 1"/>
    <property type="match status" value="1"/>
</dbReference>
<protein>
    <submittedName>
        <fullName evidence="2">ETAA1 activator of ATR kinase</fullName>
    </submittedName>
</protein>
<dbReference type="GeneTree" id="ENSGT00390000009597"/>
<dbReference type="Ensembl" id="ENSLOCT00000019768.1">
    <property type="protein sequence ID" value="ENSLOCP00000019736.1"/>
    <property type="gene ID" value="ENSLOCG00000016025.1"/>
</dbReference>
<feature type="compositionally biased region" description="Polar residues" evidence="1">
    <location>
        <begin position="347"/>
        <end position="374"/>
    </location>
</feature>
<organism evidence="2 3">
    <name type="scientific">Lepisosteus oculatus</name>
    <name type="common">Spotted gar</name>
    <dbReference type="NCBI Taxonomy" id="7918"/>
    <lineage>
        <taxon>Eukaryota</taxon>
        <taxon>Metazoa</taxon>
        <taxon>Chordata</taxon>
        <taxon>Craniata</taxon>
        <taxon>Vertebrata</taxon>
        <taxon>Euteleostomi</taxon>
        <taxon>Actinopterygii</taxon>
        <taxon>Neopterygii</taxon>
        <taxon>Holostei</taxon>
        <taxon>Semionotiformes</taxon>
        <taxon>Lepisosteidae</taxon>
        <taxon>Lepisosteus</taxon>
    </lineage>
</organism>
<dbReference type="PANTHER" id="PTHR16434">
    <property type="entry name" value="EWING'S TUMOR-ASSOCIATED ANTIGEN 1 ETAA1"/>
    <property type="match status" value="1"/>
</dbReference>
<name>W5NGH7_LEPOC</name>
<proteinExistence type="predicted"/>
<accession>W5NGH7</accession>
<dbReference type="InterPro" id="IPR029406">
    <property type="entry name" value="ETAA1"/>
</dbReference>